<comment type="caution">
    <text evidence="1">The sequence shown here is derived from an EMBL/GenBank/DDBJ whole genome shotgun (WGS) entry which is preliminary data.</text>
</comment>
<keyword evidence="2" id="KW-1185">Reference proteome</keyword>
<reference evidence="1 2" key="1">
    <citation type="journal article" date="2015" name="Genome Biol.">
        <title>Comparative genomics of Steinernema reveals deeply conserved gene regulatory networks.</title>
        <authorList>
            <person name="Dillman A.R."/>
            <person name="Macchietto M."/>
            <person name="Porter C.F."/>
            <person name="Rogers A."/>
            <person name="Williams B."/>
            <person name="Antoshechkin I."/>
            <person name="Lee M.M."/>
            <person name="Goodwin Z."/>
            <person name="Lu X."/>
            <person name="Lewis E.E."/>
            <person name="Goodrich-Blair H."/>
            <person name="Stock S.P."/>
            <person name="Adams B.J."/>
            <person name="Sternberg P.W."/>
            <person name="Mortazavi A."/>
        </authorList>
    </citation>
    <scope>NUCLEOTIDE SEQUENCE [LARGE SCALE GENOMIC DNA]</scope>
    <source>
        <strain evidence="1 2">ALL</strain>
    </source>
</reference>
<organism evidence="1 2">
    <name type="scientific">Steinernema carpocapsae</name>
    <name type="common">Entomopathogenic nematode</name>
    <dbReference type="NCBI Taxonomy" id="34508"/>
    <lineage>
        <taxon>Eukaryota</taxon>
        <taxon>Metazoa</taxon>
        <taxon>Ecdysozoa</taxon>
        <taxon>Nematoda</taxon>
        <taxon>Chromadorea</taxon>
        <taxon>Rhabditida</taxon>
        <taxon>Tylenchina</taxon>
        <taxon>Panagrolaimomorpha</taxon>
        <taxon>Strongyloidoidea</taxon>
        <taxon>Steinernematidae</taxon>
        <taxon>Steinernema</taxon>
    </lineage>
</organism>
<reference evidence="1 2" key="2">
    <citation type="journal article" date="2019" name="G3 (Bethesda)">
        <title>Hybrid Assembly of the Genome of the Entomopathogenic Nematode Steinernema carpocapsae Identifies the X-Chromosome.</title>
        <authorList>
            <person name="Serra L."/>
            <person name="Macchietto M."/>
            <person name="Macias-Munoz A."/>
            <person name="McGill C.J."/>
            <person name="Rodriguez I.M."/>
            <person name="Rodriguez B."/>
            <person name="Murad R."/>
            <person name="Mortazavi A."/>
        </authorList>
    </citation>
    <scope>NUCLEOTIDE SEQUENCE [LARGE SCALE GENOMIC DNA]</scope>
    <source>
        <strain evidence="1 2">ALL</strain>
    </source>
</reference>
<evidence type="ECO:0000313" key="2">
    <source>
        <dbReference type="Proteomes" id="UP000298663"/>
    </source>
</evidence>
<accession>A0A4U5MH56</accession>
<dbReference type="EMBL" id="AZBU02000008">
    <property type="protein sequence ID" value="TKR68619.1"/>
    <property type="molecule type" value="Genomic_DNA"/>
</dbReference>
<sequence>MESSFLIHSFDGIAFTFKLKWLSNQKLKKIAEDLGLKSPSRVPIHSNELQIIVKLFDDEKAGICELRLSLDYLMLP</sequence>
<protein>
    <submittedName>
        <fullName evidence="1">Uncharacterized protein</fullName>
    </submittedName>
</protein>
<gene>
    <name evidence="1" type="ORF">L596_024579</name>
</gene>
<evidence type="ECO:0000313" key="1">
    <source>
        <dbReference type="EMBL" id="TKR68619.1"/>
    </source>
</evidence>
<proteinExistence type="predicted"/>
<dbReference type="Proteomes" id="UP000298663">
    <property type="component" value="Unassembled WGS sequence"/>
</dbReference>
<name>A0A4U5MH56_STECR</name>
<dbReference type="AlphaFoldDB" id="A0A4U5MH56"/>